<organism evidence="1 2">
    <name type="scientific">Natronincola ferrireducens</name>
    <dbReference type="NCBI Taxonomy" id="393762"/>
    <lineage>
        <taxon>Bacteria</taxon>
        <taxon>Bacillati</taxon>
        <taxon>Bacillota</taxon>
        <taxon>Clostridia</taxon>
        <taxon>Peptostreptococcales</taxon>
        <taxon>Natronincolaceae</taxon>
        <taxon>Natronincola</taxon>
    </lineage>
</organism>
<reference evidence="1 2" key="1">
    <citation type="submission" date="2016-10" db="EMBL/GenBank/DDBJ databases">
        <authorList>
            <person name="de Groot N.N."/>
        </authorList>
    </citation>
    <scope>NUCLEOTIDE SEQUENCE [LARGE SCALE GENOMIC DNA]</scope>
    <source>
        <strain evidence="1 2">DSM 18346</strain>
    </source>
</reference>
<gene>
    <name evidence="1" type="ORF">SAMN05660472_02582</name>
</gene>
<proteinExistence type="predicted"/>
<evidence type="ECO:0000313" key="1">
    <source>
        <dbReference type="EMBL" id="SDL09164.1"/>
    </source>
</evidence>
<sequence length="172" mass="20648">MKILDLSIKKDKLIKYFEEKKDFQILSLTEPVFEKVYTHYPRHTKKSFTETDIIVCDIVTFENISYFTDFYCTSSYNIFPHIVRFIGNIVPKAFLITDNSQYIYSRHYEEFELMVKPFNYEIYEVMLDFAEQPQHLIIGINTDKVNFKTLIPEKITKEKDMKLLFDKIFTNS</sequence>
<dbReference type="Proteomes" id="UP000198718">
    <property type="component" value="Unassembled WGS sequence"/>
</dbReference>
<dbReference type="RefSeq" id="WP_090554255.1">
    <property type="nucleotide sequence ID" value="NZ_FNFP01000008.1"/>
</dbReference>
<protein>
    <submittedName>
        <fullName evidence="1">Uncharacterized protein</fullName>
    </submittedName>
</protein>
<accession>A0A1G9H8N0</accession>
<dbReference type="AlphaFoldDB" id="A0A1G9H8N0"/>
<name>A0A1G9H8N0_9FIRM</name>
<dbReference type="EMBL" id="FNFP01000008">
    <property type="protein sequence ID" value="SDL09164.1"/>
    <property type="molecule type" value="Genomic_DNA"/>
</dbReference>
<evidence type="ECO:0000313" key="2">
    <source>
        <dbReference type="Proteomes" id="UP000198718"/>
    </source>
</evidence>
<keyword evidence="2" id="KW-1185">Reference proteome</keyword>